<proteinExistence type="predicted"/>
<keyword evidence="1" id="KW-0472">Membrane</keyword>
<evidence type="ECO:0000313" key="3">
    <source>
        <dbReference type="Proteomes" id="UP000823388"/>
    </source>
</evidence>
<reference evidence="2" key="1">
    <citation type="submission" date="2020-05" db="EMBL/GenBank/DDBJ databases">
        <title>WGS assembly of Panicum virgatum.</title>
        <authorList>
            <person name="Lovell J.T."/>
            <person name="Jenkins J."/>
            <person name="Shu S."/>
            <person name="Juenger T.E."/>
            <person name="Schmutz J."/>
        </authorList>
    </citation>
    <scope>NUCLEOTIDE SEQUENCE</scope>
    <source>
        <strain evidence="2">AP13</strain>
    </source>
</reference>
<dbReference type="AlphaFoldDB" id="A0A8T0P196"/>
<keyword evidence="1" id="KW-0812">Transmembrane</keyword>
<dbReference type="Proteomes" id="UP000823388">
    <property type="component" value="Chromosome 9K"/>
</dbReference>
<evidence type="ECO:0000256" key="1">
    <source>
        <dbReference type="SAM" id="Phobius"/>
    </source>
</evidence>
<comment type="caution">
    <text evidence="2">The sequence shown here is derived from an EMBL/GenBank/DDBJ whole genome shotgun (WGS) entry which is preliminary data.</text>
</comment>
<dbReference type="EMBL" id="CM029053">
    <property type="protein sequence ID" value="KAG2553992.1"/>
    <property type="molecule type" value="Genomic_DNA"/>
</dbReference>
<feature type="transmembrane region" description="Helical" evidence="1">
    <location>
        <begin position="7"/>
        <end position="26"/>
    </location>
</feature>
<evidence type="ECO:0000313" key="2">
    <source>
        <dbReference type="EMBL" id="KAG2553992.1"/>
    </source>
</evidence>
<organism evidence="2 3">
    <name type="scientific">Panicum virgatum</name>
    <name type="common">Blackwell switchgrass</name>
    <dbReference type="NCBI Taxonomy" id="38727"/>
    <lineage>
        <taxon>Eukaryota</taxon>
        <taxon>Viridiplantae</taxon>
        <taxon>Streptophyta</taxon>
        <taxon>Embryophyta</taxon>
        <taxon>Tracheophyta</taxon>
        <taxon>Spermatophyta</taxon>
        <taxon>Magnoliopsida</taxon>
        <taxon>Liliopsida</taxon>
        <taxon>Poales</taxon>
        <taxon>Poaceae</taxon>
        <taxon>PACMAD clade</taxon>
        <taxon>Panicoideae</taxon>
        <taxon>Panicodae</taxon>
        <taxon>Paniceae</taxon>
        <taxon>Panicinae</taxon>
        <taxon>Panicum</taxon>
        <taxon>Panicum sect. Hiantes</taxon>
    </lineage>
</organism>
<protein>
    <submittedName>
        <fullName evidence="2">Uncharacterized protein</fullName>
    </submittedName>
</protein>
<accession>A0A8T0P196</accession>
<keyword evidence="3" id="KW-1185">Reference proteome</keyword>
<name>A0A8T0P196_PANVG</name>
<keyword evidence="1" id="KW-1133">Transmembrane helix</keyword>
<gene>
    <name evidence="2" type="ORF">PVAP13_9KG634325</name>
</gene>
<feature type="transmembrane region" description="Helical" evidence="1">
    <location>
        <begin position="46"/>
        <end position="66"/>
    </location>
</feature>
<sequence>MRPHCPLYLVMLVFSMFICLHTTETLQFYHTYRWVMKSYSLPWNGILGNPLSIMILIVLVLMCVLLQETCM</sequence>